<keyword evidence="1" id="KW-0472">Membrane</keyword>
<evidence type="ECO:0000313" key="3">
    <source>
        <dbReference type="Proteomes" id="UP001322744"/>
    </source>
</evidence>
<organism evidence="2 3">
    <name type="scientific">Anaerocellum danielii</name>
    <dbReference type="NCBI Taxonomy" id="1387557"/>
    <lineage>
        <taxon>Bacteria</taxon>
        <taxon>Bacillati</taxon>
        <taxon>Bacillota</taxon>
        <taxon>Bacillota incertae sedis</taxon>
        <taxon>Caldicellulosiruptorales</taxon>
        <taxon>Caldicellulosiruptoraceae</taxon>
        <taxon>Anaerocellum</taxon>
    </lineage>
</organism>
<evidence type="ECO:0000313" key="2">
    <source>
        <dbReference type="EMBL" id="WPX09227.1"/>
    </source>
</evidence>
<accession>A0ABZ0U2A8</accession>
<dbReference type="RefSeq" id="WP_164742567.1">
    <property type="nucleotide sequence ID" value="NZ_CP139957.1"/>
</dbReference>
<proteinExistence type="predicted"/>
<dbReference type="Proteomes" id="UP001322744">
    <property type="component" value="Chromosome"/>
</dbReference>
<keyword evidence="1" id="KW-1133">Transmembrane helix</keyword>
<gene>
    <name evidence="2" type="ORF">SOJ16_000421</name>
</gene>
<protein>
    <submittedName>
        <fullName evidence="2">Uncharacterized protein</fullName>
    </submittedName>
</protein>
<reference evidence="2 3" key="1">
    <citation type="submission" date="2023-12" db="EMBL/GenBank/DDBJ databases">
        <authorList>
            <person name="Manesh M.J.H."/>
            <person name="Bing R.G."/>
            <person name="Willard D.J."/>
            <person name="Kelly R.M."/>
        </authorList>
    </citation>
    <scope>NUCLEOTIDE SEQUENCE [LARGE SCALE GENOMIC DNA]</scope>
    <source>
        <strain evidence="2 3">DSM 8977</strain>
    </source>
</reference>
<feature type="transmembrane region" description="Helical" evidence="1">
    <location>
        <begin position="7"/>
        <end position="26"/>
    </location>
</feature>
<keyword evidence="3" id="KW-1185">Reference proteome</keyword>
<feature type="transmembrane region" description="Helical" evidence="1">
    <location>
        <begin position="32"/>
        <end position="53"/>
    </location>
</feature>
<keyword evidence="1" id="KW-0812">Transmembrane</keyword>
<dbReference type="EMBL" id="CP139957">
    <property type="protein sequence ID" value="WPX09227.1"/>
    <property type="molecule type" value="Genomic_DNA"/>
</dbReference>
<sequence>MKDYRIMLLGIAIILFGIAYEVTLIGYSPAEFLRFIVKTFKFIGIIVTVIGYFEAEKK</sequence>
<evidence type="ECO:0000256" key="1">
    <source>
        <dbReference type="SAM" id="Phobius"/>
    </source>
</evidence>
<name>A0ABZ0U2A8_9FIRM</name>